<organism evidence="2 3">
    <name type="scientific">Lymnaea stagnalis</name>
    <name type="common">Great pond snail</name>
    <name type="synonym">Helix stagnalis</name>
    <dbReference type="NCBI Taxonomy" id="6523"/>
    <lineage>
        <taxon>Eukaryota</taxon>
        <taxon>Metazoa</taxon>
        <taxon>Spiralia</taxon>
        <taxon>Lophotrochozoa</taxon>
        <taxon>Mollusca</taxon>
        <taxon>Gastropoda</taxon>
        <taxon>Heterobranchia</taxon>
        <taxon>Euthyneura</taxon>
        <taxon>Panpulmonata</taxon>
        <taxon>Hygrophila</taxon>
        <taxon>Lymnaeoidea</taxon>
        <taxon>Lymnaeidae</taxon>
        <taxon>Lymnaea</taxon>
    </lineage>
</organism>
<comment type="caution">
    <text evidence="2">The sequence shown here is derived from an EMBL/GenBank/DDBJ whole genome shotgun (WGS) entry which is preliminary data.</text>
</comment>
<evidence type="ECO:0000256" key="1">
    <source>
        <dbReference type="ARBA" id="ARBA00009024"/>
    </source>
</evidence>
<evidence type="ECO:0000313" key="2">
    <source>
        <dbReference type="EMBL" id="CAL1528090.1"/>
    </source>
</evidence>
<gene>
    <name evidence="2" type="ORF">GSLYS_00002260001</name>
</gene>
<dbReference type="AlphaFoldDB" id="A0AAV2H3A6"/>
<dbReference type="PANTHER" id="PTHR15907">
    <property type="entry name" value="DUF614 FAMILY PROTEIN-RELATED"/>
    <property type="match status" value="1"/>
</dbReference>
<comment type="similarity">
    <text evidence="1">Belongs to the cornifelin family.</text>
</comment>
<name>A0AAV2H3A6_LYMST</name>
<keyword evidence="3" id="KW-1185">Reference proteome</keyword>
<protein>
    <submittedName>
        <fullName evidence="2">Uncharacterized protein</fullName>
    </submittedName>
</protein>
<dbReference type="Proteomes" id="UP001497497">
    <property type="component" value="Unassembled WGS sequence"/>
</dbReference>
<proteinExistence type="inferred from homology"/>
<dbReference type="InterPro" id="IPR006461">
    <property type="entry name" value="PLAC_motif_containing"/>
</dbReference>
<dbReference type="Pfam" id="PF04749">
    <property type="entry name" value="PLAC8"/>
    <property type="match status" value="1"/>
</dbReference>
<evidence type="ECO:0000313" key="3">
    <source>
        <dbReference type="Proteomes" id="UP001497497"/>
    </source>
</evidence>
<reference evidence="2 3" key="1">
    <citation type="submission" date="2024-04" db="EMBL/GenBank/DDBJ databases">
        <authorList>
            <consortium name="Genoscope - CEA"/>
            <person name="William W."/>
        </authorList>
    </citation>
    <scope>NUCLEOTIDE SEQUENCE [LARGE SCALE GENOMIC DNA]</scope>
</reference>
<accession>A0AAV2H3A6</accession>
<dbReference type="NCBIfam" id="TIGR01571">
    <property type="entry name" value="A_thal_Cys_rich"/>
    <property type="match status" value="1"/>
</dbReference>
<sequence length="159" mass="17518">MSYGYQSNDGGVIQTQPYNPPDYNANTGVNNTGFSTANTSNTSNTIVVVQQPGPIVIPKRDWSTSLFGCLEDVPICLAGMCCSLCLSMKVAHDMDECLCLQCCVPSSDLILRVKLRAQENITVFFFNDCMITYCFPQCSLCQLAREAKAVKARRTHIVQ</sequence>
<dbReference type="EMBL" id="CAXITT010000027">
    <property type="protein sequence ID" value="CAL1528090.1"/>
    <property type="molecule type" value="Genomic_DNA"/>
</dbReference>